<keyword evidence="2" id="KW-1185">Reference proteome</keyword>
<proteinExistence type="predicted"/>
<accession>A0ABP3YHS8</accession>
<dbReference type="RefSeq" id="WP_343854829.1">
    <property type="nucleotide sequence ID" value="NZ_BAAAFI010000048.1"/>
</dbReference>
<evidence type="ECO:0000313" key="2">
    <source>
        <dbReference type="Proteomes" id="UP001500469"/>
    </source>
</evidence>
<protein>
    <recommendedName>
        <fullName evidence="3">Tellurite resistance protein TerB</fullName>
    </recommendedName>
</protein>
<evidence type="ECO:0008006" key="3">
    <source>
        <dbReference type="Google" id="ProtNLM"/>
    </source>
</evidence>
<sequence length="171" mass="19508">MKNPTITEGKNAAYQLSGLIYGVTLDGVVDRNEFQALKDWCREYARICEQEPFHHLYEQIKPIIDEGKVNSEELEQVKTILRTFLAELGADGDPATNIHFLGGVFHGIVASGDVNTYEIYKLNKWLEKHSQLQTQSPIDELAELLKTVLEDKKVDEDEAKQLKDFFLKHMG</sequence>
<gene>
    <name evidence="1" type="ORF">GCM10009119_40960</name>
</gene>
<organism evidence="1 2">
    <name type="scientific">Algoriphagus jejuensis</name>
    <dbReference type="NCBI Taxonomy" id="419934"/>
    <lineage>
        <taxon>Bacteria</taxon>
        <taxon>Pseudomonadati</taxon>
        <taxon>Bacteroidota</taxon>
        <taxon>Cytophagia</taxon>
        <taxon>Cytophagales</taxon>
        <taxon>Cyclobacteriaceae</taxon>
        <taxon>Algoriphagus</taxon>
    </lineage>
</organism>
<dbReference type="EMBL" id="BAAAFI010000048">
    <property type="protein sequence ID" value="GAA0881126.1"/>
    <property type="molecule type" value="Genomic_DNA"/>
</dbReference>
<name>A0ABP3YHS8_9BACT</name>
<comment type="caution">
    <text evidence="1">The sequence shown here is derived from an EMBL/GenBank/DDBJ whole genome shotgun (WGS) entry which is preliminary data.</text>
</comment>
<dbReference type="Proteomes" id="UP001500469">
    <property type="component" value="Unassembled WGS sequence"/>
</dbReference>
<reference evidence="2" key="1">
    <citation type="journal article" date="2019" name="Int. J. Syst. Evol. Microbiol.">
        <title>The Global Catalogue of Microorganisms (GCM) 10K type strain sequencing project: providing services to taxonomists for standard genome sequencing and annotation.</title>
        <authorList>
            <consortium name="The Broad Institute Genomics Platform"/>
            <consortium name="The Broad Institute Genome Sequencing Center for Infectious Disease"/>
            <person name="Wu L."/>
            <person name="Ma J."/>
        </authorList>
    </citation>
    <scope>NUCLEOTIDE SEQUENCE [LARGE SCALE GENOMIC DNA]</scope>
    <source>
        <strain evidence="2">JCM 16112</strain>
    </source>
</reference>
<evidence type="ECO:0000313" key="1">
    <source>
        <dbReference type="EMBL" id="GAA0881126.1"/>
    </source>
</evidence>